<evidence type="ECO:0000256" key="9">
    <source>
        <dbReference type="ARBA" id="ARBA00034531"/>
    </source>
</evidence>
<organism evidence="14 15">
    <name type="scientific">Methanospirillum lacunae</name>
    <dbReference type="NCBI Taxonomy" id="668570"/>
    <lineage>
        <taxon>Archaea</taxon>
        <taxon>Methanobacteriati</taxon>
        <taxon>Methanobacteriota</taxon>
        <taxon>Stenosarchaea group</taxon>
        <taxon>Methanomicrobia</taxon>
        <taxon>Methanomicrobiales</taxon>
        <taxon>Methanospirillaceae</taxon>
        <taxon>Methanospirillum</taxon>
    </lineage>
</organism>
<evidence type="ECO:0000256" key="8">
    <source>
        <dbReference type="ARBA" id="ARBA00022842"/>
    </source>
</evidence>
<keyword evidence="7" id="KW-0067">ATP-binding</keyword>
<comment type="similarity">
    <text evidence="10">Belongs to the MntA antitoxin family.</text>
</comment>
<dbReference type="Pfam" id="PF01909">
    <property type="entry name" value="NTP_transf_2"/>
    <property type="match status" value="1"/>
</dbReference>
<sequence>MSNMHRVDTLEEVKEIINLHRPSLQEKYHISKIAIFGSAANNTLNEQSDIDILVEFNKAIGFFNLVHLQDELRTMLGRNVDLTTPGALHPLLRSSIMQDLVYV</sequence>
<keyword evidence="4" id="KW-0548">Nucleotidyltransferase</keyword>
<keyword evidence="15" id="KW-1185">Reference proteome</keyword>
<accession>A0A2V2N5A8</accession>
<evidence type="ECO:0000313" key="14">
    <source>
        <dbReference type="EMBL" id="PWR71698.1"/>
    </source>
</evidence>
<evidence type="ECO:0000256" key="11">
    <source>
        <dbReference type="ARBA" id="ARBA00047518"/>
    </source>
</evidence>
<evidence type="ECO:0000256" key="12">
    <source>
        <dbReference type="ARBA" id="ARBA00048696"/>
    </source>
</evidence>
<dbReference type="PANTHER" id="PTHR33571:SF14">
    <property type="entry name" value="PROTEIN ADENYLYLTRANSFERASE MJ0435-RELATED"/>
    <property type="match status" value="1"/>
</dbReference>
<dbReference type="EC" id="2.7.7.108" evidence="9"/>
<evidence type="ECO:0000259" key="13">
    <source>
        <dbReference type="Pfam" id="PF01909"/>
    </source>
</evidence>
<evidence type="ECO:0000256" key="3">
    <source>
        <dbReference type="ARBA" id="ARBA00022679"/>
    </source>
</evidence>
<dbReference type="GO" id="GO:0046872">
    <property type="term" value="F:metal ion binding"/>
    <property type="evidence" value="ECO:0007669"/>
    <property type="project" value="UniProtKB-KW"/>
</dbReference>
<dbReference type="InterPro" id="IPR002934">
    <property type="entry name" value="Polymerase_NTP_transf_dom"/>
</dbReference>
<comment type="catalytic activity">
    <reaction evidence="11">
        <text>O-(5'-adenylyl)-L-tyrosyl-[protein] + ATP = O-[5'-(adenylyl-(5'-&gt;3')-adenylyl)]-L-tyrosyl-[protein] + diphosphate</text>
        <dbReference type="Rhea" id="RHEA:66528"/>
        <dbReference type="Rhea" id="RHEA-COMP:13846"/>
        <dbReference type="Rhea" id="RHEA-COMP:17046"/>
        <dbReference type="ChEBI" id="CHEBI:30616"/>
        <dbReference type="ChEBI" id="CHEBI:33019"/>
        <dbReference type="ChEBI" id="CHEBI:83624"/>
        <dbReference type="ChEBI" id="CHEBI:167160"/>
    </reaction>
</comment>
<dbReference type="CDD" id="cd05403">
    <property type="entry name" value="NT_KNTase_like"/>
    <property type="match status" value="1"/>
</dbReference>
<reference evidence="14 15" key="1">
    <citation type="submission" date="2018-05" db="EMBL/GenBank/DDBJ databases">
        <title>Draft genome of Methanospirillum lacunae Ki8-1.</title>
        <authorList>
            <person name="Dueholm M.S."/>
            <person name="Nielsen P.H."/>
            <person name="Bakmann L.F."/>
            <person name="Otzen D.E."/>
        </authorList>
    </citation>
    <scope>NUCLEOTIDE SEQUENCE [LARGE SCALE GENOMIC DNA]</scope>
    <source>
        <strain evidence="14 15">Ki8-1</strain>
    </source>
</reference>
<proteinExistence type="inferred from homology"/>
<evidence type="ECO:0000256" key="5">
    <source>
        <dbReference type="ARBA" id="ARBA00022723"/>
    </source>
</evidence>
<comment type="cofactor">
    <cofactor evidence="1">
        <name>Mg(2+)</name>
        <dbReference type="ChEBI" id="CHEBI:18420"/>
    </cofactor>
</comment>
<keyword evidence="5" id="KW-0479">Metal-binding</keyword>
<gene>
    <name evidence="14" type="ORF">DK846_12700</name>
</gene>
<dbReference type="SUPFAM" id="SSF81301">
    <property type="entry name" value="Nucleotidyltransferase"/>
    <property type="match status" value="1"/>
</dbReference>
<dbReference type="Gene3D" id="3.30.460.10">
    <property type="entry name" value="Beta Polymerase, domain 2"/>
    <property type="match status" value="1"/>
</dbReference>
<protein>
    <recommendedName>
        <fullName evidence="9">protein adenylyltransferase</fullName>
        <ecNumber evidence="9">2.7.7.108</ecNumber>
    </recommendedName>
</protein>
<dbReference type="RefSeq" id="WP_109969317.1">
    <property type="nucleotide sequence ID" value="NZ_QGMY01000008.1"/>
</dbReference>
<comment type="catalytic activity">
    <reaction evidence="12">
        <text>L-tyrosyl-[protein] + ATP = O-(5'-adenylyl)-L-tyrosyl-[protein] + diphosphate</text>
        <dbReference type="Rhea" id="RHEA:54288"/>
        <dbReference type="Rhea" id="RHEA-COMP:10136"/>
        <dbReference type="Rhea" id="RHEA-COMP:13846"/>
        <dbReference type="ChEBI" id="CHEBI:30616"/>
        <dbReference type="ChEBI" id="CHEBI:33019"/>
        <dbReference type="ChEBI" id="CHEBI:46858"/>
        <dbReference type="ChEBI" id="CHEBI:83624"/>
        <dbReference type="EC" id="2.7.7.108"/>
    </reaction>
</comment>
<comment type="caution">
    <text evidence="14">The sequence shown here is derived from an EMBL/GenBank/DDBJ whole genome shotgun (WGS) entry which is preliminary data.</text>
</comment>
<keyword evidence="2" id="KW-1277">Toxin-antitoxin system</keyword>
<evidence type="ECO:0000256" key="1">
    <source>
        <dbReference type="ARBA" id="ARBA00001946"/>
    </source>
</evidence>
<dbReference type="OrthoDB" id="61846at2157"/>
<dbReference type="EMBL" id="QGMY01000008">
    <property type="protein sequence ID" value="PWR71698.1"/>
    <property type="molecule type" value="Genomic_DNA"/>
</dbReference>
<evidence type="ECO:0000256" key="7">
    <source>
        <dbReference type="ARBA" id="ARBA00022840"/>
    </source>
</evidence>
<evidence type="ECO:0000256" key="4">
    <source>
        <dbReference type="ARBA" id="ARBA00022695"/>
    </source>
</evidence>
<keyword evidence="6" id="KW-0547">Nucleotide-binding</keyword>
<evidence type="ECO:0000256" key="6">
    <source>
        <dbReference type="ARBA" id="ARBA00022741"/>
    </source>
</evidence>
<dbReference type="InterPro" id="IPR043519">
    <property type="entry name" value="NT_sf"/>
</dbReference>
<name>A0A2V2N5A8_9EURY</name>
<evidence type="ECO:0000256" key="2">
    <source>
        <dbReference type="ARBA" id="ARBA00022649"/>
    </source>
</evidence>
<dbReference type="Proteomes" id="UP000245657">
    <property type="component" value="Unassembled WGS sequence"/>
</dbReference>
<keyword evidence="8" id="KW-0460">Magnesium</keyword>
<dbReference type="AlphaFoldDB" id="A0A2V2N5A8"/>
<feature type="domain" description="Polymerase nucleotidyl transferase" evidence="13">
    <location>
        <begin position="20"/>
        <end position="103"/>
    </location>
</feature>
<dbReference type="GO" id="GO:0005524">
    <property type="term" value="F:ATP binding"/>
    <property type="evidence" value="ECO:0007669"/>
    <property type="project" value="UniProtKB-KW"/>
</dbReference>
<dbReference type="PANTHER" id="PTHR33571">
    <property type="entry name" value="SSL8005 PROTEIN"/>
    <property type="match status" value="1"/>
</dbReference>
<keyword evidence="3 14" id="KW-0808">Transferase</keyword>
<dbReference type="GO" id="GO:0070733">
    <property type="term" value="F:AMPylase activity"/>
    <property type="evidence" value="ECO:0007669"/>
    <property type="project" value="UniProtKB-EC"/>
</dbReference>
<evidence type="ECO:0000256" key="10">
    <source>
        <dbReference type="ARBA" id="ARBA00038276"/>
    </source>
</evidence>
<evidence type="ECO:0000313" key="15">
    <source>
        <dbReference type="Proteomes" id="UP000245657"/>
    </source>
</evidence>
<dbReference type="InterPro" id="IPR052038">
    <property type="entry name" value="Type-VII_TA_antitoxin"/>
</dbReference>